<protein>
    <submittedName>
        <fullName evidence="1">Uncharacterized protein</fullName>
    </submittedName>
</protein>
<gene>
    <name evidence="1" type="primary">ORF8580</name>
</gene>
<reference evidence="1" key="1">
    <citation type="submission" date="2014-12" db="EMBL/GenBank/DDBJ databases">
        <title>Insight into the proteome of Arion vulgaris.</title>
        <authorList>
            <person name="Aradska J."/>
            <person name="Bulat T."/>
            <person name="Smidak R."/>
            <person name="Sarate P."/>
            <person name="Gangsoo J."/>
            <person name="Sialana F."/>
            <person name="Bilban M."/>
            <person name="Lubec G."/>
        </authorList>
    </citation>
    <scope>NUCLEOTIDE SEQUENCE</scope>
    <source>
        <tissue evidence="1">Skin</tissue>
    </source>
</reference>
<dbReference type="EMBL" id="HACG01002847">
    <property type="protein sequence ID" value="CEK49712.1"/>
    <property type="molecule type" value="Transcribed_RNA"/>
</dbReference>
<evidence type="ECO:0000313" key="1">
    <source>
        <dbReference type="EMBL" id="CEK49712.1"/>
    </source>
</evidence>
<feature type="non-terminal residue" evidence="1">
    <location>
        <position position="1"/>
    </location>
</feature>
<dbReference type="PANTHER" id="PTHR19871">
    <property type="entry name" value="BETA TRANSDUCIN-RELATED PROTEIN"/>
    <property type="match status" value="1"/>
</dbReference>
<name>A0A0B6Y069_9EUPU</name>
<proteinExistence type="predicted"/>
<accession>A0A0B6Y069</accession>
<dbReference type="AlphaFoldDB" id="A0A0B6Y069"/>
<feature type="non-terminal residue" evidence="1">
    <location>
        <position position="198"/>
    </location>
</feature>
<dbReference type="InterPro" id="IPR052752">
    <property type="entry name" value="NACHT-WD_repeat"/>
</dbReference>
<organism evidence="1">
    <name type="scientific">Arion vulgaris</name>
    <dbReference type="NCBI Taxonomy" id="1028688"/>
    <lineage>
        <taxon>Eukaryota</taxon>
        <taxon>Metazoa</taxon>
        <taxon>Spiralia</taxon>
        <taxon>Lophotrochozoa</taxon>
        <taxon>Mollusca</taxon>
        <taxon>Gastropoda</taxon>
        <taxon>Heterobranchia</taxon>
        <taxon>Euthyneura</taxon>
        <taxon>Panpulmonata</taxon>
        <taxon>Eupulmonata</taxon>
        <taxon>Stylommatophora</taxon>
        <taxon>Helicina</taxon>
        <taxon>Arionoidea</taxon>
        <taxon>Arionidae</taxon>
        <taxon>Arion</taxon>
    </lineage>
</organism>
<dbReference type="PANTHER" id="PTHR19871:SF14">
    <property type="entry name" value="DUF4062 DOMAIN-CONTAINING PROTEIN"/>
    <property type="match status" value="1"/>
</dbReference>
<sequence length="198" mass="22975">AECNQQKRCVLITRNIQDLKNYTQDPKTQTFAEVRFDSKKDLYEMDTDSANMLMKMINRVKRFVSEDNIIHHDVLWRYEDVIHPKLHEEYLNSLCEKLYSVCIRLIDQGVSENDLPRASEDAEQHWYRCAYLASQPFSQESILSALKEYVTGSLTTPLVVYGTSGCDKSKMISNLAFKVKEIRSSDYIVVIRYIGLTA</sequence>